<dbReference type="Proteomes" id="UP001374579">
    <property type="component" value="Unassembled WGS sequence"/>
</dbReference>
<keyword evidence="1" id="KW-0812">Transmembrane</keyword>
<name>A0AAN9GKA3_9CAEN</name>
<feature type="transmembrane region" description="Helical" evidence="1">
    <location>
        <begin position="68"/>
        <end position="89"/>
    </location>
</feature>
<sequence length="221" mass="25322">MASATAKGEHSKQLTETFLKLRSEALKRGLSDKQVRETVDKSESTSNGHDREWWRECQSFLTDPAHRVHIIVLSLALCVSVALVSFGLLRDYVTSTPCIVDNNIISEEMFRPKVDCNMCKDVFNVPEEKDLSAETFYEKYSFTGRPVLVKGGILDWPAMNTFNFTFFRNLYKKTKGALQIIEDDCQFFPYNTEFLTLADALNMSDDRAAFKPGEEPWYIGW</sequence>
<reference evidence="2 3" key="1">
    <citation type="submission" date="2024-02" db="EMBL/GenBank/DDBJ databases">
        <title>Chromosome-scale genome assembly of the rough periwinkle Littorina saxatilis.</title>
        <authorList>
            <person name="De Jode A."/>
            <person name="Faria R."/>
            <person name="Formenti G."/>
            <person name="Sims Y."/>
            <person name="Smith T.P."/>
            <person name="Tracey A."/>
            <person name="Wood J.M.D."/>
            <person name="Zagrodzka Z.B."/>
            <person name="Johannesson K."/>
            <person name="Butlin R.K."/>
            <person name="Leder E.H."/>
        </authorList>
    </citation>
    <scope>NUCLEOTIDE SEQUENCE [LARGE SCALE GENOMIC DNA]</scope>
    <source>
        <strain evidence="2">Snail1</strain>
        <tissue evidence="2">Muscle</tissue>
    </source>
</reference>
<keyword evidence="3" id="KW-1185">Reference proteome</keyword>
<evidence type="ECO:0000313" key="3">
    <source>
        <dbReference type="Proteomes" id="UP001374579"/>
    </source>
</evidence>
<organism evidence="2 3">
    <name type="scientific">Littorina saxatilis</name>
    <dbReference type="NCBI Taxonomy" id="31220"/>
    <lineage>
        <taxon>Eukaryota</taxon>
        <taxon>Metazoa</taxon>
        <taxon>Spiralia</taxon>
        <taxon>Lophotrochozoa</taxon>
        <taxon>Mollusca</taxon>
        <taxon>Gastropoda</taxon>
        <taxon>Caenogastropoda</taxon>
        <taxon>Littorinimorpha</taxon>
        <taxon>Littorinoidea</taxon>
        <taxon>Littorinidae</taxon>
        <taxon>Littorina</taxon>
    </lineage>
</organism>
<protein>
    <submittedName>
        <fullName evidence="2">Uncharacterized protein</fullName>
    </submittedName>
</protein>
<evidence type="ECO:0000313" key="2">
    <source>
        <dbReference type="EMBL" id="KAK7111199.1"/>
    </source>
</evidence>
<dbReference type="AlphaFoldDB" id="A0AAN9GKA3"/>
<keyword evidence="1" id="KW-0472">Membrane</keyword>
<gene>
    <name evidence="2" type="ORF">V1264_010873</name>
</gene>
<evidence type="ECO:0000256" key="1">
    <source>
        <dbReference type="SAM" id="Phobius"/>
    </source>
</evidence>
<proteinExistence type="predicted"/>
<comment type="caution">
    <text evidence="2">The sequence shown here is derived from an EMBL/GenBank/DDBJ whole genome shotgun (WGS) entry which is preliminary data.</text>
</comment>
<dbReference type="Gene3D" id="2.60.120.650">
    <property type="entry name" value="Cupin"/>
    <property type="match status" value="1"/>
</dbReference>
<dbReference type="SUPFAM" id="SSF51197">
    <property type="entry name" value="Clavaminate synthase-like"/>
    <property type="match status" value="1"/>
</dbReference>
<dbReference type="EMBL" id="JBAMIC010000002">
    <property type="protein sequence ID" value="KAK7111199.1"/>
    <property type="molecule type" value="Genomic_DNA"/>
</dbReference>
<accession>A0AAN9GKA3</accession>
<keyword evidence="1" id="KW-1133">Transmembrane helix</keyword>